<proteinExistence type="inferred from homology"/>
<dbReference type="Gene3D" id="6.20.50.110">
    <property type="entry name" value="Methyltransferase, zinc-binding domain"/>
    <property type="match status" value="1"/>
</dbReference>
<dbReference type="GO" id="GO:0008446">
    <property type="term" value="F:GDP-mannose 4,6-dehydratase activity"/>
    <property type="evidence" value="ECO:0007669"/>
    <property type="project" value="UniProtKB-EC"/>
</dbReference>
<comment type="similarity">
    <text evidence="2">Belongs to the NAD(P)-dependent epimerase/dehydratase family. GDP-mannose 4,6-dehydratase subfamily.</text>
</comment>
<evidence type="ECO:0000259" key="7">
    <source>
        <dbReference type="Pfam" id="PF16363"/>
    </source>
</evidence>
<dbReference type="AlphaFoldDB" id="A0A6C0K6F1"/>
<dbReference type="Gene3D" id="3.90.25.10">
    <property type="entry name" value="UDP-galactose 4-epimerase, domain 1"/>
    <property type="match status" value="1"/>
</dbReference>
<dbReference type="InterPro" id="IPR013630">
    <property type="entry name" value="Methyltransf_Zn-bd_dom_put"/>
</dbReference>
<dbReference type="PANTHER" id="PTHR43715">
    <property type="entry name" value="GDP-MANNOSE 4,6-DEHYDRATASE"/>
    <property type="match status" value="1"/>
</dbReference>
<dbReference type="EMBL" id="MN740798">
    <property type="protein sequence ID" value="QHU12287.1"/>
    <property type="molecule type" value="Genomic_DNA"/>
</dbReference>
<dbReference type="InterPro" id="IPR013691">
    <property type="entry name" value="MeTrfase_14"/>
</dbReference>
<evidence type="ECO:0000256" key="1">
    <source>
        <dbReference type="ARBA" id="ARBA00001937"/>
    </source>
</evidence>
<dbReference type="Pfam" id="PF08484">
    <property type="entry name" value="Methyltransf_14"/>
    <property type="match status" value="1"/>
</dbReference>
<dbReference type="SUPFAM" id="SSF51735">
    <property type="entry name" value="NAD(P)-binding Rossmann-fold domains"/>
    <property type="match status" value="1"/>
</dbReference>
<dbReference type="Pfam" id="PF08421">
    <property type="entry name" value="Methyltransf_13"/>
    <property type="match status" value="1"/>
</dbReference>
<feature type="domain" description="Methyltransferase putative zinc binding" evidence="5">
    <location>
        <begin position="9"/>
        <end position="68"/>
    </location>
</feature>
<organism evidence="8">
    <name type="scientific">viral metagenome</name>
    <dbReference type="NCBI Taxonomy" id="1070528"/>
    <lineage>
        <taxon>unclassified sequences</taxon>
        <taxon>metagenomes</taxon>
        <taxon>organismal metagenomes</taxon>
    </lineage>
</organism>
<dbReference type="EC" id="4.2.1.47" evidence="3"/>
<dbReference type="Gene3D" id="3.40.50.150">
    <property type="entry name" value="Vaccinia Virus protein VP39"/>
    <property type="match status" value="1"/>
</dbReference>
<evidence type="ECO:0000256" key="3">
    <source>
        <dbReference type="ARBA" id="ARBA00011989"/>
    </source>
</evidence>
<dbReference type="InterPro" id="IPR016040">
    <property type="entry name" value="NAD(P)-bd_dom"/>
</dbReference>
<keyword evidence="4" id="KW-0456">Lyase</keyword>
<accession>A0A6C0K6F1</accession>
<evidence type="ECO:0000256" key="4">
    <source>
        <dbReference type="ARBA" id="ARBA00023239"/>
    </source>
</evidence>
<dbReference type="InterPro" id="IPR006368">
    <property type="entry name" value="GDP_Man_deHydtase"/>
</dbReference>
<sequence length="728" mass="81797">MTDTELTQCRLCATSNLVEVVNLGTQVITSRFPKIGDTSTPSGKIRLVQCPSCSLVQLKDTTPSSEMYEHFYGYRSGINATMRNHLTSYNDRLQEFARLQPGDSVLDIGSNDCTFLGRYPSDTKKFGCDPTGTQFSEFYKETSVTLVPTYFTKGAIQTGLGPTTRFKAVSSISMFYDLPDPIQFARDIYDLLDDNGVWTLEQSYVATMLERNSIDTICHEHLEYYGVRQMKYIMDQTGFKIIDLSLNECNGGSFRTFVVKKECSLYNEASNTLNSFLEREELTRIHTVERYEEFMRTCNTEVNKLKEFLRLVKGAGKNTHIYGASTKGNCLLQFAGIGPDLVDYAVERNALKVGRMTSTGIEIIAEETMRKNPPSYMLVLPWHFRTEIIEREKAFLDGGGQLIFPFPTFEVYSNRPKTLITGIGGQIGKYVSDTLSTTDAVYGITCNVSLTQNRGDPMLFHTNLFNSCELENIILLIKPDRIVHLASISNTEDCEKDPLAVLDLNGRCITNICDIVYRNKLSCKVFNASSSELFTGREDCVVHDEDTDFKPKTIYGYCKLLGHQMVDYYRTKYGLPFSNGIIFTSESKYRGDTFLLKKVAMHASKWTNDHSVLELGNLDSYRNINHASDIAEGIKCILAQDSGDTYVMCGTDFVKVEDVVLKIYEMAGIELVKSSDGYVDKTSGLKVIHTNSTFRNGSVSKINGAAIKLRGLGWAPKYTVQTLLEDLL</sequence>
<dbReference type="InterPro" id="IPR038576">
    <property type="entry name" value="Methyltransf_Zn-bd_dom_put_sf"/>
</dbReference>
<dbReference type="Pfam" id="PF16363">
    <property type="entry name" value="GDP_Man_Dehyd"/>
    <property type="match status" value="1"/>
</dbReference>
<evidence type="ECO:0000259" key="6">
    <source>
        <dbReference type="Pfam" id="PF08484"/>
    </source>
</evidence>
<evidence type="ECO:0000256" key="2">
    <source>
        <dbReference type="ARBA" id="ARBA00009263"/>
    </source>
</evidence>
<protein>
    <recommendedName>
        <fullName evidence="3">GDP-mannose 4,6-dehydratase</fullName>
        <ecNumber evidence="3">4.2.1.47</ecNumber>
    </recommendedName>
</protein>
<dbReference type="Gene3D" id="3.40.50.720">
    <property type="entry name" value="NAD(P)-binding Rossmann-like Domain"/>
    <property type="match status" value="2"/>
</dbReference>
<feature type="domain" description="C-methyltransferase" evidence="6">
    <location>
        <begin position="249"/>
        <end position="407"/>
    </location>
</feature>
<evidence type="ECO:0000259" key="5">
    <source>
        <dbReference type="Pfam" id="PF08421"/>
    </source>
</evidence>
<dbReference type="SUPFAM" id="SSF53335">
    <property type="entry name" value="S-adenosyl-L-methionine-dependent methyltransferases"/>
    <property type="match status" value="1"/>
</dbReference>
<dbReference type="PANTHER" id="PTHR43715:SF1">
    <property type="entry name" value="GDP-MANNOSE 4,6 DEHYDRATASE"/>
    <property type="match status" value="1"/>
</dbReference>
<comment type="cofactor">
    <cofactor evidence="1">
        <name>NADP(+)</name>
        <dbReference type="ChEBI" id="CHEBI:58349"/>
    </cofactor>
</comment>
<name>A0A6C0K6F1_9ZZZZ</name>
<reference evidence="8" key="1">
    <citation type="journal article" date="2020" name="Nature">
        <title>Giant virus diversity and host interactions through global metagenomics.</title>
        <authorList>
            <person name="Schulz F."/>
            <person name="Roux S."/>
            <person name="Paez-Espino D."/>
            <person name="Jungbluth S."/>
            <person name="Walsh D.A."/>
            <person name="Denef V.J."/>
            <person name="McMahon K.D."/>
            <person name="Konstantinidis K.T."/>
            <person name="Eloe-Fadrosh E.A."/>
            <person name="Kyrpides N.C."/>
            <person name="Woyke T."/>
        </authorList>
    </citation>
    <scope>NUCLEOTIDE SEQUENCE</scope>
    <source>
        <strain evidence="8">GVMAG-S-1101171-110</strain>
    </source>
</reference>
<dbReference type="InterPro" id="IPR036291">
    <property type="entry name" value="NAD(P)-bd_dom_sf"/>
</dbReference>
<dbReference type="InterPro" id="IPR029063">
    <property type="entry name" value="SAM-dependent_MTases_sf"/>
</dbReference>
<evidence type="ECO:0000313" key="8">
    <source>
        <dbReference type="EMBL" id="QHU12287.1"/>
    </source>
</evidence>
<dbReference type="Pfam" id="PF13489">
    <property type="entry name" value="Methyltransf_23"/>
    <property type="match status" value="1"/>
</dbReference>
<dbReference type="GO" id="GO:0042351">
    <property type="term" value="P:'de novo' GDP-L-fucose biosynthetic process"/>
    <property type="evidence" value="ECO:0007669"/>
    <property type="project" value="TreeGrafter"/>
</dbReference>
<feature type="domain" description="NAD(P)-binding" evidence="7">
    <location>
        <begin position="419"/>
        <end position="726"/>
    </location>
</feature>